<reference evidence="4" key="2">
    <citation type="journal article" date="2024" name="Plant">
        <title>Genomic evolution and insights into agronomic trait innovations of Sesamum species.</title>
        <authorList>
            <person name="Miao H."/>
            <person name="Wang L."/>
            <person name="Qu L."/>
            <person name="Liu H."/>
            <person name="Sun Y."/>
            <person name="Le M."/>
            <person name="Wang Q."/>
            <person name="Wei S."/>
            <person name="Zheng Y."/>
            <person name="Lin W."/>
            <person name="Duan Y."/>
            <person name="Cao H."/>
            <person name="Xiong S."/>
            <person name="Wang X."/>
            <person name="Wei L."/>
            <person name="Li C."/>
            <person name="Ma Q."/>
            <person name="Ju M."/>
            <person name="Zhao R."/>
            <person name="Li G."/>
            <person name="Mu C."/>
            <person name="Tian Q."/>
            <person name="Mei H."/>
            <person name="Zhang T."/>
            <person name="Gao T."/>
            <person name="Zhang H."/>
        </authorList>
    </citation>
    <scope>NUCLEOTIDE SEQUENCE</scope>
    <source>
        <strain evidence="4">3651</strain>
    </source>
</reference>
<keyword evidence="5" id="KW-1185">Reference proteome</keyword>
<keyword evidence="3" id="KW-1133">Transmembrane helix</keyword>
<evidence type="ECO:0000256" key="3">
    <source>
        <dbReference type="SAM" id="Phobius"/>
    </source>
</evidence>
<feature type="transmembrane region" description="Helical" evidence="3">
    <location>
        <begin position="144"/>
        <end position="162"/>
    </location>
</feature>
<dbReference type="Proteomes" id="UP001293254">
    <property type="component" value="Unassembled WGS sequence"/>
</dbReference>
<comment type="caution">
    <text evidence="4">The sequence shown here is derived from an EMBL/GenBank/DDBJ whole genome shotgun (WGS) entry which is preliminary data.</text>
</comment>
<keyword evidence="3" id="KW-0812">Transmembrane</keyword>
<dbReference type="EMBL" id="JACGWO010000002">
    <property type="protein sequence ID" value="KAK4435131.1"/>
    <property type="molecule type" value="Genomic_DNA"/>
</dbReference>
<proteinExistence type="predicted"/>
<keyword evidence="3" id="KW-0472">Membrane</keyword>
<protein>
    <submittedName>
        <fullName evidence="4">Uncharacterized protein</fullName>
    </submittedName>
</protein>
<feature type="coiled-coil region" evidence="1">
    <location>
        <begin position="118"/>
        <end position="145"/>
    </location>
</feature>
<evidence type="ECO:0000256" key="2">
    <source>
        <dbReference type="SAM" id="MobiDB-lite"/>
    </source>
</evidence>
<gene>
    <name evidence="4" type="ORF">Salat_0676400</name>
</gene>
<evidence type="ECO:0000313" key="5">
    <source>
        <dbReference type="Proteomes" id="UP001293254"/>
    </source>
</evidence>
<sequence>MSNVGESRYTLPRNNSSNSGQSYTTSNESCHADVSEAVRAKMLVNIPTFTIHEASTVCFIFLPYNFREKMSVAFFGKLTDYRLNVLVTQGSYCSTFEWVDQPGCQRCVEVIPGLIWCLSRSTANEKAYEDRIRKLEAHVHSLRARLYVVLITVVVTYMRWFASRRTPS</sequence>
<feature type="region of interest" description="Disordered" evidence="2">
    <location>
        <begin position="1"/>
        <end position="27"/>
    </location>
</feature>
<accession>A0AAE1YS04</accession>
<reference evidence="4" key="1">
    <citation type="submission" date="2020-06" db="EMBL/GenBank/DDBJ databases">
        <authorList>
            <person name="Li T."/>
            <person name="Hu X."/>
            <person name="Zhang T."/>
            <person name="Song X."/>
            <person name="Zhang H."/>
            <person name="Dai N."/>
            <person name="Sheng W."/>
            <person name="Hou X."/>
            <person name="Wei L."/>
        </authorList>
    </citation>
    <scope>NUCLEOTIDE SEQUENCE</scope>
    <source>
        <strain evidence="4">3651</strain>
        <tissue evidence="4">Leaf</tissue>
    </source>
</reference>
<dbReference type="AlphaFoldDB" id="A0AAE1YS04"/>
<name>A0AAE1YS04_9LAMI</name>
<evidence type="ECO:0000313" key="4">
    <source>
        <dbReference type="EMBL" id="KAK4435131.1"/>
    </source>
</evidence>
<evidence type="ECO:0000256" key="1">
    <source>
        <dbReference type="SAM" id="Coils"/>
    </source>
</evidence>
<feature type="compositionally biased region" description="Polar residues" evidence="2">
    <location>
        <begin position="12"/>
        <end position="27"/>
    </location>
</feature>
<keyword evidence="1" id="KW-0175">Coiled coil</keyword>
<organism evidence="4 5">
    <name type="scientific">Sesamum alatum</name>
    <dbReference type="NCBI Taxonomy" id="300844"/>
    <lineage>
        <taxon>Eukaryota</taxon>
        <taxon>Viridiplantae</taxon>
        <taxon>Streptophyta</taxon>
        <taxon>Embryophyta</taxon>
        <taxon>Tracheophyta</taxon>
        <taxon>Spermatophyta</taxon>
        <taxon>Magnoliopsida</taxon>
        <taxon>eudicotyledons</taxon>
        <taxon>Gunneridae</taxon>
        <taxon>Pentapetalae</taxon>
        <taxon>asterids</taxon>
        <taxon>lamiids</taxon>
        <taxon>Lamiales</taxon>
        <taxon>Pedaliaceae</taxon>
        <taxon>Sesamum</taxon>
    </lineage>
</organism>